<evidence type="ECO:0000259" key="1">
    <source>
        <dbReference type="Pfam" id="PF13456"/>
    </source>
</evidence>
<accession>A0A061EN64</accession>
<dbReference type="PANTHER" id="PTHR47723:SF19">
    <property type="entry name" value="POLYNUCLEOTIDYL TRANSFERASE, RIBONUCLEASE H-LIKE SUPERFAMILY PROTEIN"/>
    <property type="match status" value="1"/>
</dbReference>
<keyword evidence="3" id="KW-1185">Reference proteome</keyword>
<dbReference type="GO" id="GO:0004523">
    <property type="term" value="F:RNA-DNA hybrid ribonuclease activity"/>
    <property type="evidence" value="ECO:0007669"/>
    <property type="project" value="InterPro"/>
</dbReference>
<dbReference type="InterPro" id="IPR012337">
    <property type="entry name" value="RNaseH-like_sf"/>
</dbReference>
<name>A0A061EN64_THECC</name>
<dbReference type="InParanoid" id="A0A061EN64"/>
<dbReference type="SUPFAM" id="SSF53098">
    <property type="entry name" value="Ribonuclease H-like"/>
    <property type="match status" value="1"/>
</dbReference>
<feature type="domain" description="RNase H type-1" evidence="1">
    <location>
        <begin position="13"/>
        <end position="112"/>
    </location>
</feature>
<dbReference type="GO" id="GO:0003676">
    <property type="term" value="F:nucleic acid binding"/>
    <property type="evidence" value="ECO:0007669"/>
    <property type="project" value="InterPro"/>
</dbReference>
<evidence type="ECO:0000313" key="3">
    <source>
        <dbReference type="Proteomes" id="UP000026915"/>
    </source>
</evidence>
<sequence length="147" mass="16602">MKIIKMNLSNEFSGEVELASTRRMLTGQTVEEAELAALVWSLSCCQRENIMIKESEMDCKVVVDWIKRRHLSGVLGHIIEDCLNLMVSIDCDAILHCPREGNEVAHLLAKRAKDMSEEAVAWFDLSHMPDDIQLVIIRKTKSSFEGG</sequence>
<dbReference type="Proteomes" id="UP000026915">
    <property type="component" value="Chromosome 4"/>
</dbReference>
<dbReference type="EMBL" id="CM001882">
    <property type="protein sequence ID" value="EOY06108.1"/>
    <property type="molecule type" value="Genomic_DNA"/>
</dbReference>
<dbReference type="InterPro" id="IPR044730">
    <property type="entry name" value="RNase_H-like_dom_plant"/>
</dbReference>
<organism evidence="2 3">
    <name type="scientific">Theobroma cacao</name>
    <name type="common">Cacao</name>
    <name type="synonym">Cocoa</name>
    <dbReference type="NCBI Taxonomy" id="3641"/>
    <lineage>
        <taxon>Eukaryota</taxon>
        <taxon>Viridiplantae</taxon>
        <taxon>Streptophyta</taxon>
        <taxon>Embryophyta</taxon>
        <taxon>Tracheophyta</taxon>
        <taxon>Spermatophyta</taxon>
        <taxon>Magnoliopsida</taxon>
        <taxon>eudicotyledons</taxon>
        <taxon>Gunneridae</taxon>
        <taxon>Pentapetalae</taxon>
        <taxon>rosids</taxon>
        <taxon>malvids</taxon>
        <taxon>Malvales</taxon>
        <taxon>Malvaceae</taxon>
        <taxon>Byttnerioideae</taxon>
        <taxon>Theobroma</taxon>
    </lineage>
</organism>
<dbReference type="InterPro" id="IPR053151">
    <property type="entry name" value="RNase_H-like"/>
</dbReference>
<dbReference type="CDD" id="cd06222">
    <property type="entry name" value="RNase_H_like"/>
    <property type="match status" value="1"/>
</dbReference>
<dbReference type="PANTHER" id="PTHR47723">
    <property type="entry name" value="OS05G0353850 PROTEIN"/>
    <property type="match status" value="1"/>
</dbReference>
<dbReference type="AlphaFoldDB" id="A0A061EN64"/>
<reference evidence="2 3" key="1">
    <citation type="journal article" date="2013" name="Genome Biol.">
        <title>The genome sequence of the most widely cultivated cacao type and its use to identify candidate genes regulating pod color.</title>
        <authorList>
            <person name="Motamayor J.C."/>
            <person name="Mockaitis K."/>
            <person name="Schmutz J."/>
            <person name="Haiminen N."/>
            <person name="Iii D.L."/>
            <person name="Cornejo O."/>
            <person name="Findley S.D."/>
            <person name="Zheng P."/>
            <person name="Utro F."/>
            <person name="Royaert S."/>
            <person name="Saski C."/>
            <person name="Jenkins J."/>
            <person name="Podicheti R."/>
            <person name="Zhao M."/>
            <person name="Scheffler B.E."/>
            <person name="Stack J.C."/>
            <person name="Feltus F.A."/>
            <person name="Mustiga G.M."/>
            <person name="Amores F."/>
            <person name="Phillips W."/>
            <person name="Marelli J.P."/>
            <person name="May G.D."/>
            <person name="Shapiro H."/>
            <person name="Ma J."/>
            <person name="Bustamante C.D."/>
            <person name="Schnell R.J."/>
            <person name="Main D."/>
            <person name="Gilbert D."/>
            <person name="Parida L."/>
            <person name="Kuhn D.N."/>
        </authorList>
    </citation>
    <scope>NUCLEOTIDE SEQUENCE [LARGE SCALE GENOMIC DNA]</scope>
    <source>
        <strain evidence="3">cv. Matina 1-6</strain>
    </source>
</reference>
<protein>
    <recommendedName>
        <fullName evidence="1">RNase H type-1 domain-containing protein</fullName>
    </recommendedName>
</protein>
<dbReference type="InterPro" id="IPR036397">
    <property type="entry name" value="RNaseH_sf"/>
</dbReference>
<proteinExistence type="predicted"/>
<dbReference type="Gene3D" id="3.30.420.10">
    <property type="entry name" value="Ribonuclease H-like superfamily/Ribonuclease H"/>
    <property type="match status" value="1"/>
</dbReference>
<evidence type="ECO:0000313" key="2">
    <source>
        <dbReference type="EMBL" id="EOY06108.1"/>
    </source>
</evidence>
<dbReference type="InterPro" id="IPR002156">
    <property type="entry name" value="RNaseH_domain"/>
</dbReference>
<gene>
    <name evidence="2" type="ORF">TCM_020934</name>
</gene>
<dbReference type="HOGENOM" id="CLU_123073_0_0_1"/>
<dbReference type="Pfam" id="PF13456">
    <property type="entry name" value="RVT_3"/>
    <property type="match status" value="1"/>
</dbReference>
<dbReference type="Gramene" id="EOY06108">
    <property type="protein sequence ID" value="EOY06108"/>
    <property type="gene ID" value="TCM_020934"/>
</dbReference>